<dbReference type="HOGENOM" id="CLU_996925_0_0_0"/>
<dbReference type="AlphaFoldDB" id="E1IGM7"/>
<evidence type="ECO:0008006" key="3">
    <source>
        <dbReference type="Google" id="ProtNLM"/>
    </source>
</evidence>
<dbReference type="STRING" id="765420.OSCT_2478"/>
<name>E1IGM7_9CHLR</name>
<proteinExistence type="predicted"/>
<accession>E1IGM7</accession>
<organism evidence="1 2">
    <name type="scientific">Oscillochloris trichoides DG-6</name>
    <dbReference type="NCBI Taxonomy" id="765420"/>
    <lineage>
        <taxon>Bacteria</taxon>
        <taxon>Bacillati</taxon>
        <taxon>Chloroflexota</taxon>
        <taxon>Chloroflexia</taxon>
        <taxon>Chloroflexales</taxon>
        <taxon>Chloroflexineae</taxon>
        <taxon>Oscillochloridaceae</taxon>
        <taxon>Oscillochloris</taxon>
    </lineage>
</organism>
<protein>
    <recommendedName>
        <fullName evidence="3">Peptidase MA-like domain-containing protein</fullName>
    </recommendedName>
</protein>
<dbReference type="EMBL" id="ADVR01000109">
    <property type="protein sequence ID" value="EFO79662.1"/>
    <property type="molecule type" value="Genomic_DNA"/>
</dbReference>
<dbReference type="eggNOG" id="COG0308">
    <property type="taxonomic scope" value="Bacteria"/>
</dbReference>
<dbReference type="Proteomes" id="UP000054010">
    <property type="component" value="Unassembled WGS sequence"/>
</dbReference>
<evidence type="ECO:0000313" key="1">
    <source>
        <dbReference type="EMBL" id="EFO79662.1"/>
    </source>
</evidence>
<evidence type="ECO:0000313" key="2">
    <source>
        <dbReference type="Proteomes" id="UP000054010"/>
    </source>
</evidence>
<gene>
    <name evidence="1" type="ORF">OSCT_2478</name>
</gene>
<sequence>MISLPHISRAAIGPTLLGVLIVALALLVHPAPRPSLAPASVVAEVAPAQTTTGPLQGTSITVQWLDIVIAEDVIPPADQQAFANELEQALTYVSSRLGSGPSERITAYVGLEASCGIHGVAYTNERMVQVYTCSSLPRGRAVNILAHEFVHQLAQDRYGERHLQGDLILLEGLATWGAGSYWLSGEESFRAFVMPWLAAGTSLPLATSYVGRPIGDMNTLYYQWASFVEFLMQVYGRERFDALYVTGSSDPGSADYQGVYGKPLAELEQEWRAWVITSP</sequence>
<comment type="caution">
    <text evidence="1">The sequence shown here is derived from an EMBL/GenBank/DDBJ whole genome shotgun (WGS) entry which is preliminary data.</text>
</comment>
<reference evidence="1 2" key="1">
    <citation type="journal article" date="2011" name="J. Bacteriol.">
        <title>Draft genome sequence of the anoxygenic filamentous phototrophic bacterium Oscillochloris trichoides subsp. DG-6.</title>
        <authorList>
            <person name="Kuznetsov B.B."/>
            <person name="Ivanovsky R.N."/>
            <person name="Keppen O.I."/>
            <person name="Sukhacheva M.V."/>
            <person name="Bumazhkin B.K."/>
            <person name="Patutina E.O."/>
            <person name="Beletsky A.V."/>
            <person name="Mardanov A.V."/>
            <person name="Baslerov R.V."/>
            <person name="Panteleeva A.N."/>
            <person name="Kolganova T.V."/>
            <person name="Ravin N.V."/>
            <person name="Skryabin K.G."/>
        </authorList>
    </citation>
    <scope>NUCLEOTIDE SEQUENCE [LARGE SCALE GENOMIC DNA]</scope>
    <source>
        <strain evidence="1 2">DG-6</strain>
    </source>
</reference>
<keyword evidence="2" id="KW-1185">Reference proteome</keyword>
<dbReference type="OrthoDB" id="148539at2"/>